<dbReference type="EMBL" id="VLNR01000002">
    <property type="protein sequence ID" value="TSE11301.1"/>
    <property type="molecule type" value="Genomic_DNA"/>
</dbReference>
<dbReference type="OrthoDB" id="1452762at2"/>
<evidence type="ECO:0000313" key="1">
    <source>
        <dbReference type="EMBL" id="TSE11301.1"/>
    </source>
</evidence>
<accession>A0A554VRP0</accession>
<gene>
    <name evidence="1" type="ORF">FOF46_01335</name>
</gene>
<proteinExistence type="predicted"/>
<keyword evidence="2" id="KW-1185">Reference proteome</keyword>
<protein>
    <submittedName>
        <fullName evidence="1">Uncharacterized protein</fullName>
    </submittedName>
</protein>
<reference evidence="1 2" key="1">
    <citation type="submission" date="2019-07" db="EMBL/GenBank/DDBJ databases">
        <title>The draft genome sequence of Aquimarina algiphila M91.</title>
        <authorList>
            <person name="Meng X."/>
        </authorList>
    </citation>
    <scope>NUCLEOTIDE SEQUENCE [LARGE SCALE GENOMIC DNA]</scope>
    <source>
        <strain evidence="1 2">M91</strain>
    </source>
</reference>
<evidence type="ECO:0000313" key="2">
    <source>
        <dbReference type="Proteomes" id="UP000318833"/>
    </source>
</evidence>
<comment type="caution">
    <text evidence="1">The sequence shown here is derived from an EMBL/GenBank/DDBJ whole genome shotgun (WGS) entry which is preliminary data.</text>
</comment>
<dbReference type="Proteomes" id="UP000318833">
    <property type="component" value="Unassembled WGS sequence"/>
</dbReference>
<name>A0A554VRP0_9FLAO</name>
<dbReference type="AlphaFoldDB" id="A0A554VRP0"/>
<dbReference type="RefSeq" id="WP_143915225.1">
    <property type="nucleotide sequence ID" value="NZ_CANMXV010000003.1"/>
</dbReference>
<sequence>MKISFDYDSVLEYEEMQDLAKKHIDLGSEVWITTSRTLRRNAVHIVHEDLLNVARELGIEKNIQFTNYEAKSGYLSGFDIHIDDDKTEVDQINESQGKCIGVHYERRLISRRL</sequence>
<organism evidence="1 2">
    <name type="scientific">Aquimarina algiphila</name>
    <dbReference type="NCBI Taxonomy" id="2047982"/>
    <lineage>
        <taxon>Bacteria</taxon>
        <taxon>Pseudomonadati</taxon>
        <taxon>Bacteroidota</taxon>
        <taxon>Flavobacteriia</taxon>
        <taxon>Flavobacteriales</taxon>
        <taxon>Flavobacteriaceae</taxon>
        <taxon>Aquimarina</taxon>
    </lineage>
</organism>